<proteinExistence type="predicted"/>
<dbReference type="SUPFAM" id="SSF52540">
    <property type="entry name" value="P-loop containing nucleoside triphosphate hydrolases"/>
    <property type="match status" value="3"/>
</dbReference>
<dbReference type="GO" id="GO:0005524">
    <property type="term" value="F:ATP binding"/>
    <property type="evidence" value="ECO:0007669"/>
    <property type="project" value="InterPro"/>
</dbReference>
<protein>
    <recommendedName>
        <fullName evidence="1">AAA+ ATPase domain-containing protein</fullName>
    </recommendedName>
</protein>
<dbReference type="Pfam" id="PF07728">
    <property type="entry name" value="AAA_5"/>
    <property type="match status" value="3"/>
</dbReference>
<dbReference type="GO" id="GO:0005737">
    <property type="term" value="C:cytoplasm"/>
    <property type="evidence" value="ECO:0007669"/>
    <property type="project" value="TreeGrafter"/>
</dbReference>
<dbReference type="AlphaFoldDB" id="A0A3P8BB12"/>
<dbReference type="InterPro" id="IPR003593">
    <property type="entry name" value="AAA+_ATPase"/>
</dbReference>
<dbReference type="PANTHER" id="PTHR21610:SF9">
    <property type="entry name" value="VON WILLEBRAND FACTOR A DOMAIN-CONTAINING PROTEIN 8"/>
    <property type="match status" value="1"/>
</dbReference>
<dbReference type="InterPro" id="IPR011704">
    <property type="entry name" value="ATPase_dyneun-rel_AAA"/>
</dbReference>
<reference evidence="2" key="1">
    <citation type="submission" date="2018-11" db="EMBL/GenBank/DDBJ databases">
        <authorList>
            <consortium name="Pathogen Informatics"/>
        </authorList>
    </citation>
    <scope>NUCLEOTIDE SEQUENCE [LARGE SCALE GENOMIC DNA]</scope>
</reference>
<dbReference type="GO" id="GO:0016887">
    <property type="term" value="F:ATP hydrolysis activity"/>
    <property type="evidence" value="ECO:0007669"/>
    <property type="project" value="InterPro"/>
</dbReference>
<dbReference type="PANTHER" id="PTHR21610">
    <property type="entry name" value="VON WILLEBRAND FACTOR A DOMAIN-CONTAINING PROTEIN 8"/>
    <property type="match status" value="1"/>
</dbReference>
<accession>A0A3P8BB12</accession>
<feature type="domain" description="AAA+ ATPase" evidence="1">
    <location>
        <begin position="615"/>
        <end position="773"/>
    </location>
</feature>
<dbReference type="InterPro" id="IPR027417">
    <property type="entry name" value="P-loop_NTPase"/>
</dbReference>
<feature type="domain" description="AAA+ ATPase" evidence="1">
    <location>
        <begin position="311"/>
        <end position="483"/>
    </location>
</feature>
<sequence>MLQKEILGQDVFLIGVPGALRSDIVLQYLVRLLLSSTRNSWWYCLLHRFDIDPICSRFTRLLRFQCAVRAALNGRVLVIDGVEKAERNVLPILNNLLENREMQLDDGRFLMRPDKYDKLTDELSDMGIERVSERFHVVALGLPVPRFHGNSLDPPLRSRFQCRNVAEPSFEVSIFHSRIKDAPNVSSHSINDFLSLIYAINSQPDLGLCLIPVEKAERIVKIWNVNPSYSAVEMFNLMYPFKSMYKENQIRIAEDFVKKFISEVGELTPQLGSALLGQFVQAKCKPSTEDRSFVSTPNQEALLAELAVAHSQGDFALLGPKGTGKTKLIAELAGRLGFTTETMILYQDMNARELLQRRRMLDNGDTLWEDSQLVAAAKRGDVCVLDGAERVHWSALESLASLCYHRTLFLPDGSRLVGSEEFDNVQKKTGHDEAHLNTRGVFRIPKSFRLVLIGSSSLSENKWLHETVLSLMPFLTMQNLSIDDQCTILQGATTRKLVEFVEKLRSSRDAALRGVAESLSMRRLIHIAKRDCLHPGELRALIEKAALARFLPSVTRLAFYTELDKAGFFVDDIKYLLDQNASVEDKKETMIPDVLFYENDQHMSVIRDMARDMRLGAHLLLIGNQGVGKNKITDRFLHLIQRPRQYMQLHRDTTVESLTMQTTVENGILRYEDSALVRAARVGHVLVVDEADKAPLHVIAILKSLLDSGTLLLGDGRRIQPASAPPCDRSITLHPDFRVIMLANRPGFPFLGNDLFGLLGDLFSVHTVDNPSRESEMEMLKKYAPEVEDGILLKLMAAFTELREMADEGLLQYPYSTRELVNIVKHINKFPSDSLTTVIRNVFDFDSFTTEAISTIQSVFQKHGIPFEYRVTFKLTFCIELDEALKECSKTCPFWSKIELPLALVPAKICVDLTRSDLRECAWQIPMLDANICSDGLAMGNSLVVAAVNPLRLYVINDLDLITTKAEGRFGHGRLSANLWSWEPIINGYTAMSQTSSNVRRDSDYVSWTLWNLR</sequence>
<dbReference type="EMBL" id="UZAH01031227">
    <property type="protein sequence ID" value="VDP14490.1"/>
    <property type="molecule type" value="Genomic_DNA"/>
</dbReference>
<organism evidence="2">
    <name type="scientific">Heligmosomoides polygyrus</name>
    <name type="common">Parasitic roundworm</name>
    <dbReference type="NCBI Taxonomy" id="6339"/>
    <lineage>
        <taxon>Eukaryota</taxon>
        <taxon>Metazoa</taxon>
        <taxon>Ecdysozoa</taxon>
        <taxon>Nematoda</taxon>
        <taxon>Chromadorea</taxon>
        <taxon>Rhabditida</taxon>
        <taxon>Rhabditina</taxon>
        <taxon>Rhabditomorpha</taxon>
        <taxon>Strongyloidea</taxon>
        <taxon>Heligmosomidae</taxon>
        <taxon>Heligmosomoides</taxon>
    </lineage>
</organism>
<evidence type="ECO:0000313" key="2">
    <source>
        <dbReference type="EMBL" id="VDP14490.1"/>
    </source>
</evidence>
<gene>
    <name evidence="2" type="ORF">HPBE_LOCUS19242</name>
</gene>
<dbReference type="SMART" id="SM00382">
    <property type="entry name" value="AAA"/>
    <property type="match status" value="2"/>
</dbReference>
<evidence type="ECO:0000259" key="1">
    <source>
        <dbReference type="SMART" id="SM00382"/>
    </source>
</evidence>
<dbReference type="InterPro" id="IPR039891">
    <property type="entry name" value="VWA8"/>
</dbReference>
<dbReference type="Gene3D" id="3.40.50.300">
    <property type="entry name" value="P-loop containing nucleotide triphosphate hydrolases"/>
    <property type="match status" value="3"/>
</dbReference>
<name>A0A3P8BB12_HELPZ</name>
<dbReference type="OrthoDB" id="5186at2759"/>